<evidence type="ECO:0000313" key="3">
    <source>
        <dbReference type="Proteomes" id="UP001066276"/>
    </source>
</evidence>
<protein>
    <submittedName>
        <fullName evidence="2">Uncharacterized protein</fullName>
    </submittedName>
</protein>
<accession>A0AAV7VBI9</accession>
<evidence type="ECO:0000313" key="2">
    <source>
        <dbReference type="EMBL" id="KAJ1198688.1"/>
    </source>
</evidence>
<comment type="caution">
    <text evidence="2">The sequence shown here is derived from an EMBL/GenBank/DDBJ whole genome shotgun (WGS) entry which is preliminary data.</text>
</comment>
<dbReference type="EMBL" id="JANPWB010000003">
    <property type="protein sequence ID" value="KAJ1198688.1"/>
    <property type="molecule type" value="Genomic_DNA"/>
</dbReference>
<gene>
    <name evidence="2" type="ORF">NDU88_002527</name>
</gene>
<keyword evidence="3" id="KW-1185">Reference proteome</keyword>
<organism evidence="2 3">
    <name type="scientific">Pleurodeles waltl</name>
    <name type="common">Iberian ribbed newt</name>
    <dbReference type="NCBI Taxonomy" id="8319"/>
    <lineage>
        <taxon>Eukaryota</taxon>
        <taxon>Metazoa</taxon>
        <taxon>Chordata</taxon>
        <taxon>Craniata</taxon>
        <taxon>Vertebrata</taxon>
        <taxon>Euteleostomi</taxon>
        <taxon>Amphibia</taxon>
        <taxon>Batrachia</taxon>
        <taxon>Caudata</taxon>
        <taxon>Salamandroidea</taxon>
        <taxon>Salamandridae</taxon>
        <taxon>Pleurodelinae</taxon>
        <taxon>Pleurodeles</taxon>
    </lineage>
</organism>
<name>A0AAV7VBI9_PLEWA</name>
<sequence length="184" mass="21226">MRFKGAWRSRPQTAVPSPVRVPLSGRSMRFKGAWRSRPQTAAPRPVRVLQSGRSMRFKGAWRSRTQTAAPSPVRRHSLAAAVVILFLASQFICEIQHRLAKHPLDFVCANQPLQDRSVNRNKRRVVSSLDGRAVVLSVVGFHHVDWLYWKMFIKFWFSNVHRDGVLQRKEKGVLVDVMDFNRVQ</sequence>
<evidence type="ECO:0000256" key="1">
    <source>
        <dbReference type="SAM" id="MobiDB-lite"/>
    </source>
</evidence>
<reference evidence="2" key="1">
    <citation type="journal article" date="2022" name="bioRxiv">
        <title>Sequencing and chromosome-scale assembly of the giantPleurodeles waltlgenome.</title>
        <authorList>
            <person name="Brown T."/>
            <person name="Elewa A."/>
            <person name="Iarovenko S."/>
            <person name="Subramanian E."/>
            <person name="Araus A.J."/>
            <person name="Petzold A."/>
            <person name="Susuki M."/>
            <person name="Suzuki K.-i.T."/>
            <person name="Hayashi T."/>
            <person name="Toyoda A."/>
            <person name="Oliveira C."/>
            <person name="Osipova E."/>
            <person name="Leigh N.D."/>
            <person name="Simon A."/>
            <person name="Yun M.H."/>
        </authorList>
    </citation>
    <scope>NUCLEOTIDE SEQUENCE</scope>
    <source>
        <strain evidence="2">20211129_DDA</strain>
        <tissue evidence="2">Liver</tissue>
    </source>
</reference>
<proteinExistence type="predicted"/>
<dbReference type="Proteomes" id="UP001066276">
    <property type="component" value="Chromosome 2_1"/>
</dbReference>
<feature type="region of interest" description="Disordered" evidence="1">
    <location>
        <begin position="1"/>
        <end position="20"/>
    </location>
</feature>
<dbReference type="AlphaFoldDB" id="A0AAV7VBI9"/>